<feature type="domain" description="Transketolase N-terminal" evidence="4">
    <location>
        <begin position="20"/>
        <end position="272"/>
    </location>
</feature>
<dbReference type="CDD" id="cd02012">
    <property type="entry name" value="TPP_TK"/>
    <property type="match status" value="1"/>
</dbReference>
<evidence type="ECO:0000313" key="6">
    <source>
        <dbReference type="Proteomes" id="UP000483018"/>
    </source>
</evidence>
<dbReference type="Gene3D" id="3.40.50.970">
    <property type="match status" value="1"/>
</dbReference>
<keyword evidence="3" id="KW-0786">Thiamine pyrophosphate</keyword>
<evidence type="ECO:0000256" key="1">
    <source>
        <dbReference type="ARBA" id="ARBA00001964"/>
    </source>
</evidence>
<dbReference type="OrthoDB" id="8732661at2"/>
<dbReference type="InterPro" id="IPR029061">
    <property type="entry name" value="THDP-binding"/>
</dbReference>
<proteinExistence type="inferred from homology"/>
<dbReference type="SUPFAM" id="SSF52518">
    <property type="entry name" value="Thiamin diphosphate-binding fold (THDP-binding)"/>
    <property type="match status" value="1"/>
</dbReference>
<dbReference type="InterPro" id="IPR005474">
    <property type="entry name" value="Transketolase_N"/>
</dbReference>
<accession>A0A7C8LT37</accession>
<dbReference type="AlphaFoldDB" id="A0A7C8LT37"/>
<dbReference type="RefSeq" id="WP_158740290.1">
    <property type="nucleotide sequence ID" value="NZ_JAFBEP010000008.1"/>
</dbReference>
<evidence type="ECO:0000256" key="2">
    <source>
        <dbReference type="ARBA" id="ARBA00007131"/>
    </source>
</evidence>
<reference evidence="5 6" key="1">
    <citation type="submission" date="2019-12" db="EMBL/GenBank/DDBJ databases">
        <title>Defluviitalea raffinosedens, isolated from a biogas fermenter, genome sequencing and characterization.</title>
        <authorList>
            <person name="Rettenmaier R."/>
            <person name="Schneider M."/>
            <person name="Neuhaus K."/>
            <person name="Liebl W."/>
            <person name="Zverlov V."/>
        </authorList>
    </citation>
    <scope>NUCLEOTIDE SEQUENCE [LARGE SCALE GENOMIC DNA]</scope>
    <source>
        <strain evidence="5 6">249c-K6</strain>
    </source>
</reference>
<dbReference type="PANTHER" id="PTHR47514:SF1">
    <property type="entry name" value="TRANSKETOLASE N-TERMINAL SECTION-RELATED"/>
    <property type="match status" value="1"/>
</dbReference>
<evidence type="ECO:0000313" key="5">
    <source>
        <dbReference type="EMBL" id="KAE9634007.1"/>
    </source>
</evidence>
<evidence type="ECO:0000259" key="4">
    <source>
        <dbReference type="Pfam" id="PF00456"/>
    </source>
</evidence>
<keyword evidence="6" id="KW-1185">Reference proteome</keyword>
<gene>
    <name evidence="5" type="ORF">GND95_07750</name>
</gene>
<comment type="caution">
    <text evidence="5">The sequence shown here is derived from an EMBL/GenBank/DDBJ whole genome shotgun (WGS) entry which is preliminary data.</text>
</comment>
<dbReference type="Proteomes" id="UP000483018">
    <property type="component" value="Unassembled WGS sequence"/>
</dbReference>
<comment type="similarity">
    <text evidence="2">Belongs to the transketolase family.</text>
</comment>
<dbReference type="Pfam" id="PF00456">
    <property type="entry name" value="Transketolase_N"/>
    <property type="match status" value="1"/>
</dbReference>
<dbReference type="EMBL" id="WSLF01000006">
    <property type="protein sequence ID" value="KAE9634007.1"/>
    <property type="molecule type" value="Genomic_DNA"/>
</dbReference>
<comment type="cofactor">
    <cofactor evidence="1">
        <name>thiamine diphosphate</name>
        <dbReference type="ChEBI" id="CHEBI:58937"/>
    </cofactor>
</comment>
<organism evidence="5 6">
    <name type="scientific">Defluviitalea raffinosedens</name>
    <dbReference type="NCBI Taxonomy" id="1450156"/>
    <lineage>
        <taxon>Bacteria</taxon>
        <taxon>Bacillati</taxon>
        <taxon>Bacillota</taxon>
        <taxon>Clostridia</taxon>
        <taxon>Lachnospirales</taxon>
        <taxon>Defluviitaleaceae</taxon>
        <taxon>Defluviitalea</taxon>
    </lineage>
</organism>
<evidence type="ECO:0000256" key="3">
    <source>
        <dbReference type="ARBA" id="ARBA00023052"/>
    </source>
</evidence>
<protein>
    <submittedName>
        <fullName evidence="5">Transketolase</fullName>
    </submittedName>
</protein>
<dbReference type="PANTHER" id="PTHR47514">
    <property type="entry name" value="TRANSKETOLASE N-TERMINAL SECTION-RELATED"/>
    <property type="match status" value="1"/>
</dbReference>
<name>A0A7C8LT37_9FIRM</name>
<sequence>MTKERKEELQKICLRFRNELIDLLYSIQTGHPGGSLSCTEIVTTLFFEKMNIDPKNPNKEGRDRFIMSKGHAAPMLYLNMAEKGYFPREDLKTLRQVGSHLQGHPCAHTTPGVELSTGPLGMGLGAGLGMALGEKLKNSDATIYVLLGDGEIQEGGIWEAAMAASKFKANNLIAILDYNGVQLDGTLEEIMPMGDIGKKFESFGWNVLYCDGHDVEDIANAIDEAKNCSTQPSIIIAKTVKGKGISFMEGKNSWHGKPIDLEEYKLAKAELGGVV</sequence>